<gene>
    <name evidence="2" type="ORF">K435DRAFT_800395</name>
</gene>
<keyword evidence="1" id="KW-1133">Transmembrane helix</keyword>
<reference evidence="2 3" key="1">
    <citation type="journal article" date="2019" name="Nat. Ecol. Evol.">
        <title>Megaphylogeny resolves global patterns of mushroom evolution.</title>
        <authorList>
            <person name="Varga T."/>
            <person name="Krizsan K."/>
            <person name="Foldi C."/>
            <person name="Dima B."/>
            <person name="Sanchez-Garcia M."/>
            <person name="Sanchez-Ramirez S."/>
            <person name="Szollosi G.J."/>
            <person name="Szarkandi J.G."/>
            <person name="Papp V."/>
            <person name="Albert L."/>
            <person name="Andreopoulos W."/>
            <person name="Angelini C."/>
            <person name="Antonin V."/>
            <person name="Barry K.W."/>
            <person name="Bougher N.L."/>
            <person name="Buchanan P."/>
            <person name="Buyck B."/>
            <person name="Bense V."/>
            <person name="Catcheside P."/>
            <person name="Chovatia M."/>
            <person name="Cooper J."/>
            <person name="Damon W."/>
            <person name="Desjardin D."/>
            <person name="Finy P."/>
            <person name="Geml J."/>
            <person name="Haridas S."/>
            <person name="Hughes K."/>
            <person name="Justo A."/>
            <person name="Karasinski D."/>
            <person name="Kautmanova I."/>
            <person name="Kiss B."/>
            <person name="Kocsube S."/>
            <person name="Kotiranta H."/>
            <person name="LaButti K.M."/>
            <person name="Lechner B.E."/>
            <person name="Liimatainen K."/>
            <person name="Lipzen A."/>
            <person name="Lukacs Z."/>
            <person name="Mihaltcheva S."/>
            <person name="Morgado L.N."/>
            <person name="Niskanen T."/>
            <person name="Noordeloos M.E."/>
            <person name="Ohm R.A."/>
            <person name="Ortiz-Santana B."/>
            <person name="Ovrebo C."/>
            <person name="Racz N."/>
            <person name="Riley R."/>
            <person name="Savchenko A."/>
            <person name="Shiryaev A."/>
            <person name="Soop K."/>
            <person name="Spirin V."/>
            <person name="Szebenyi C."/>
            <person name="Tomsovsky M."/>
            <person name="Tulloss R.E."/>
            <person name="Uehling J."/>
            <person name="Grigoriev I.V."/>
            <person name="Vagvolgyi C."/>
            <person name="Papp T."/>
            <person name="Martin F.M."/>
            <person name="Miettinen O."/>
            <person name="Hibbett D.S."/>
            <person name="Nagy L.G."/>
        </authorList>
    </citation>
    <scope>NUCLEOTIDE SEQUENCE [LARGE SCALE GENOMIC DNA]</scope>
    <source>
        <strain evidence="2 3">CBS 962.96</strain>
    </source>
</reference>
<feature type="transmembrane region" description="Helical" evidence="1">
    <location>
        <begin position="196"/>
        <end position="219"/>
    </location>
</feature>
<sequence length="290" mass="32473">MTIYNNMSTTIIYNNVSTIIYDITYSEVISYNLPFMFATLLYGTGLQDINQYNCCVRKMQCTAIVALFVIATLGFIFSCIQVNLGIKYDFASEFAFNSKGFLFATSSRCYKIWGAKKKIIAFPVFISIINNGPVELDHVVTEMNVIGSYTSKTFLAVNFLTNLVIPSMIAGRIWWIGHQVSKFLPTRKFNLTRQSMAVCLESGIMYPLALIPTLVLIFVNGIDLTAILIQVVGIAPTFIIVRVVLGISIENVEDTIRMNEQNGHGDQTVLSMWEANQNIDECVQKDQTAV</sequence>
<keyword evidence="3" id="KW-1185">Reference proteome</keyword>
<proteinExistence type="predicted"/>
<dbReference type="OrthoDB" id="3226582at2759"/>
<feature type="transmembrane region" description="Helical" evidence="1">
    <location>
        <begin position="153"/>
        <end position="175"/>
    </location>
</feature>
<evidence type="ECO:0000256" key="1">
    <source>
        <dbReference type="SAM" id="Phobius"/>
    </source>
</evidence>
<dbReference type="EMBL" id="ML179275">
    <property type="protein sequence ID" value="THU92558.1"/>
    <property type="molecule type" value="Genomic_DNA"/>
</dbReference>
<evidence type="ECO:0000313" key="3">
    <source>
        <dbReference type="Proteomes" id="UP000297245"/>
    </source>
</evidence>
<protein>
    <submittedName>
        <fullName evidence="2">Uncharacterized protein</fullName>
    </submittedName>
</protein>
<accession>A0A4S8LU85</accession>
<dbReference type="Proteomes" id="UP000297245">
    <property type="component" value="Unassembled WGS sequence"/>
</dbReference>
<organism evidence="2 3">
    <name type="scientific">Dendrothele bispora (strain CBS 962.96)</name>
    <dbReference type="NCBI Taxonomy" id="1314807"/>
    <lineage>
        <taxon>Eukaryota</taxon>
        <taxon>Fungi</taxon>
        <taxon>Dikarya</taxon>
        <taxon>Basidiomycota</taxon>
        <taxon>Agaricomycotina</taxon>
        <taxon>Agaricomycetes</taxon>
        <taxon>Agaricomycetidae</taxon>
        <taxon>Agaricales</taxon>
        <taxon>Agaricales incertae sedis</taxon>
        <taxon>Dendrothele</taxon>
    </lineage>
</organism>
<evidence type="ECO:0000313" key="2">
    <source>
        <dbReference type="EMBL" id="THU92558.1"/>
    </source>
</evidence>
<keyword evidence="1" id="KW-0472">Membrane</keyword>
<name>A0A4S8LU85_DENBC</name>
<feature type="transmembrane region" description="Helical" evidence="1">
    <location>
        <begin position="225"/>
        <end position="249"/>
    </location>
</feature>
<feature type="transmembrane region" description="Helical" evidence="1">
    <location>
        <begin position="61"/>
        <end position="84"/>
    </location>
</feature>
<dbReference type="AlphaFoldDB" id="A0A4S8LU85"/>
<keyword evidence="1" id="KW-0812">Transmembrane</keyword>